<protein>
    <recommendedName>
        <fullName evidence="6">THD domain-containing protein</fullName>
    </recommendedName>
</protein>
<keyword evidence="4 5" id="KW-0472">Membrane</keyword>
<dbReference type="Gene3D" id="2.60.120.40">
    <property type="match status" value="1"/>
</dbReference>
<keyword evidence="5" id="KW-1133">Transmembrane helix</keyword>
<evidence type="ECO:0000256" key="1">
    <source>
        <dbReference type="ARBA" id="ARBA00004370"/>
    </source>
</evidence>
<dbReference type="SUPFAM" id="SSF49842">
    <property type="entry name" value="TNF-like"/>
    <property type="match status" value="1"/>
</dbReference>
<organism evidence="7 8">
    <name type="scientific">Phoxinus phoxinus</name>
    <name type="common">Eurasian minnow</name>
    <dbReference type="NCBI Taxonomy" id="58324"/>
    <lineage>
        <taxon>Eukaryota</taxon>
        <taxon>Metazoa</taxon>
        <taxon>Chordata</taxon>
        <taxon>Craniata</taxon>
        <taxon>Vertebrata</taxon>
        <taxon>Euteleostomi</taxon>
        <taxon>Actinopterygii</taxon>
        <taxon>Neopterygii</taxon>
        <taxon>Teleostei</taxon>
        <taxon>Ostariophysi</taxon>
        <taxon>Cypriniformes</taxon>
        <taxon>Leuciscidae</taxon>
        <taxon>Phoxininae</taxon>
        <taxon>Phoxinus</taxon>
    </lineage>
</organism>
<dbReference type="GO" id="GO:0006955">
    <property type="term" value="P:immune response"/>
    <property type="evidence" value="ECO:0007669"/>
    <property type="project" value="InterPro"/>
</dbReference>
<dbReference type="GO" id="GO:0005615">
    <property type="term" value="C:extracellular space"/>
    <property type="evidence" value="ECO:0007669"/>
    <property type="project" value="UniProtKB-KW"/>
</dbReference>
<keyword evidence="3" id="KW-0202">Cytokine</keyword>
<dbReference type="GO" id="GO:0005125">
    <property type="term" value="F:cytokine activity"/>
    <property type="evidence" value="ECO:0007669"/>
    <property type="project" value="UniProtKB-KW"/>
</dbReference>
<dbReference type="AlphaFoldDB" id="A0AAN9HAG1"/>
<comment type="similarity">
    <text evidence="2">Belongs to the tumor necrosis factor family.</text>
</comment>
<sequence>MPDAGESVKSPQVFVVDSQVFPCKAPVRRDVPQLQLLYLLLSVALLGVFIEAVCICHLYSRHTLISSNIPRVEYVKGKKDAFTSSAHDSNNILPEKNPKDDSKPAAFLQIDPAVTGGNGVLGWRTGSFSVFIKGMDLKNNSLYIQQDGYYYIFSKISHLENCIFFQHKVMLRTQSYSNKPIELMEGSRFLCVSEKPQSSGARGSSYLGGIFRLSEGDSVFVTVNNSSLVLHNINENFFGAFMV</sequence>
<evidence type="ECO:0000256" key="5">
    <source>
        <dbReference type="SAM" id="Phobius"/>
    </source>
</evidence>
<evidence type="ECO:0000256" key="3">
    <source>
        <dbReference type="ARBA" id="ARBA00022514"/>
    </source>
</evidence>
<dbReference type="CDD" id="cd00184">
    <property type="entry name" value="TNF"/>
    <property type="match status" value="1"/>
</dbReference>
<evidence type="ECO:0000313" key="7">
    <source>
        <dbReference type="EMBL" id="KAK7165605.1"/>
    </source>
</evidence>
<evidence type="ECO:0000259" key="6">
    <source>
        <dbReference type="PROSITE" id="PS50049"/>
    </source>
</evidence>
<proteinExistence type="inferred from homology"/>
<gene>
    <name evidence="7" type="ORF">R3I93_005617</name>
</gene>
<accession>A0AAN9HAG1</accession>
<dbReference type="Proteomes" id="UP001364617">
    <property type="component" value="Unassembled WGS sequence"/>
</dbReference>
<dbReference type="SMART" id="SM00207">
    <property type="entry name" value="TNF"/>
    <property type="match status" value="1"/>
</dbReference>
<keyword evidence="5" id="KW-0812">Transmembrane</keyword>
<evidence type="ECO:0000313" key="8">
    <source>
        <dbReference type="Proteomes" id="UP001364617"/>
    </source>
</evidence>
<feature type="transmembrane region" description="Helical" evidence="5">
    <location>
        <begin position="36"/>
        <end position="59"/>
    </location>
</feature>
<dbReference type="InterPro" id="IPR008983">
    <property type="entry name" value="Tumour_necrosis_fac-like_dom"/>
</dbReference>
<feature type="domain" description="THD" evidence="6">
    <location>
        <begin position="104"/>
        <end position="243"/>
    </location>
</feature>
<dbReference type="EMBL" id="JAYKXH010000006">
    <property type="protein sequence ID" value="KAK7165605.1"/>
    <property type="molecule type" value="Genomic_DNA"/>
</dbReference>
<comment type="caution">
    <text evidence="7">The sequence shown here is derived from an EMBL/GenBank/DDBJ whole genome shotgun (WGS) entry which is preliminary data.</text>
</comment>
<reference evidence="7 8" key="1">
    <citation type="submission" date="2024-02" db="EMBL/GenBank/DDBJ databases">
        <title>Chromosome-level genome assembly of the Eurasian Minnow (Phoxinus phoxinus).</title>
        <authorList>
            <person name="Oriowo T.O."/>
            <person name="Martin S."/>
            <person name="Stange M."/>
            <person name="Chrysostomakis Y."/>
            <person name="Brown T."/>
            <person name="Winkler S."/>
            <person name="Kukowka S."/>
            <person name="Myers E.W."/>
            <person name="Bohne A."/>
        </authorList>
    </citation>
    <scope>NUCLEOTIDE SEQUENCE [LARGE SCALE GENOMIC DNA]</scope>
    <source>
        <strain evidence="7">ZFMK-TIS-60720</strain>
        <tissue evidence="7">Whole Organism</tissue>
    </source>
</reference>
<dbReference type="GO" id="GO:0005164">
    <property type="term" value="F:tumor necrosis factor receptor binding"/>
    <property type="evidence" value="ECO:0007669"/>
    <property type="project" value="InterPro"/>
</dbReference>
<evidence type="ECO:0000256" key="2">
    <source>
        <dbReference type="ARBA" id="ARBA00008670"/>
    </source>
</evidence>
<evidence type="ECO:0000256" key="4">
    <source>
        <dbReference type="ARBA" id="ARBA00023136"/>
    </source>
</evidence>
<dbReference type="PANTHER" id="PTHR11471:SF56">
    <property type="entry name" value="TUMOR NECROSIS FACTOR LIGAND SUPERFAMILY MEMBER 14-LIKE"/>
    <property type="match status" value="1"/>
</dbReference>
<dbReference type="PROSITE" id="PS50049">
    <property type="entry name" value="THD_2"/>
    <property type="match status" value="1"/>
</dbReference>
<dbReference type="Pfam" id="PF00229">
    <property type="entry name" value="TNF"/>
    <property type="match status" value="1"/>
</dbReference>
<dbReference type="GO" id="GO:0016020">
    <property type="term" value="C:membrane"/>
    <property type="evidence" value="ECO:0007669"/>
    <property type="project" value="UniProtKB-SubCell"/>
</dbReference>
<keyword evidence="8" id="KW-1185">Reference proteome</keyword>
<dbReference type="InterPro" id="IPR006052">
    <property type="entry name" value="TNF_dom"/>
</dbReference>
<name>A0AAN9HAG1_9TELE</name>
<comment type="subcellular location">
    <subcellularLocation>
        <location evidence="1">Membrane</location>
    </subcellularLocation>
</comment>
<dbReference type="PANTHER" id="PTHR11471">
    <property type="entry name" value="TUMOR NECROSIS FACTOR FAMILY MEMBER"/>
    <property type="match status" value="1"/>
</dbReference>